<dbReference type="InterPro" id="IPR036890">
    <property type="entry name" value="HATPase_C_sf"/>
</dbReference>
<protein>
    <submittedName>
        <fullName evidence="8">Sensor histidine kinase YesM</fullName>
    </submittedName>
</protein>
<dbReference type="InterPro" id="IPR010559">
    <property type="entry name" value="Sig_transdc_His_kin_internal"/>
</dbReference>
<accession>A0ABS4IVU3</accession>
<dbReference type="Pfam" id="PF06580">
    <property type="entry name" value="His_kinase"/>
    <property type="match status" value="1"/>
</dbReference>
<feature type="transmembrane region" description="Helical" evidence="6">
    <location>
        <begin position="260"/>
        <end position="281"/>
    </location>
</feature>
<proteinExistence type="predicted"/>
<feature type="domain" description="HAMP" evidence="7">
    <location>
        <begin position="618"/>
        <end position="672"/>
    </location>
</feature>
<comment type="caution">
    <text evidence="8">The sequence shown here is derived from an EMBL/GenBank/DDBJ whole genome shotgun (WGS) entry which is preliminary data.</text>
</comment>
<evidence type="ECO:0000259" key="7">
    <source>
        <dbReference type="PROSITE" id="PS50885"/>
    </source>
</evidence>
<evidence type="ECO:0000256" key="5">
    <source>
        <dbReference type="ARBA" id="ARBA00023136"/>
    </source>
</evidence>
<comment type="subcellular location">
    <subcellularLocation>
        <location evidence="1">Cell membrane</location>
        <topology evidence="1">Multi-pass membrane protein</topology>
    </subcellularLocation>
</comment>
<evidence type="ECO:0000313" key="8">
    <source>
        <dbReference type="EMBL" id="MBP1990659.1"/>
    </source>
</evidence>
<feature type="transmembrane region" description="Helical" evidence="6">
    <location>
        <begin position="323"/>
        <end position="345"/>
    </location>
</feature>
<evidence type="ECO:0000256" key="4">
    <source>
        <dbReference type="ARBA" id="ARBA00022679"/>
    </source>
</evidence>
<sequence>MRRKIFCSSMILTLCLFAFTAWVSFELSAQKIDSERSRLLEHIKLRVMNNVVTMFEQTEKIALLISENKDLISMSTNHYEEANAELERIKMVEETLSGTIFLNPHIETIIISLKNGRSYMSTTRSISAASLRLSNVYGLPQFDKVHDNQEGVWLPPGTFTLENEVAEAKYFRILFENRYTYSKKIDDEMIVTLVVDSKAIQLFLNQPDSTFAYEMSVENSDLSRTQAGVSDMVNERYGFEIKPHIVDSDYKAIKLQNVKILIAACIVLMLIAALSSSWFSLKMASPIQRMKRQVADIHNLENSSDIMLYKVKRKIPISFRLKLSMYLVTISLVGIAVIFIVNYYYATLAMKDQVKKYYFEYLFQSENSIEFNLKNSERFSTAILLDRKLQQLMQGEGSSEDVAKELIKQFSYQHIISKNINYVNIYNQEGEMVFSTILSFLNQQAIQKTAIYPLLEKSNGETIYFNERRDPFGDHVISIAKKINSTQSSSKLIGYYLLAVNEAEFKFLGEDLGIPSLNFIVADSNREIIYNKKDAAMAEQILAVDDIFHQDKGIVQRTIQGREKLLMHDALGETQWKVIGSIDTKDIFQSQREITLVYGYLLLVILILISGAIYLIARSISEPVQQLAMRIRNMIQGGFQDKHFPVIQSTDEIAELSVHLYAMIEKIQKLMSDIYTFEVKAREIELQFKQAELANLMKQINPHFLYNTLETIKWMAMELTNGENKASGMIHELSAFLRSSLQTDMKMTTIEEEISRVKAYLYIQQIRYGDKLKVKWAISPSAAKQQVIKFILQPLVENALIHGIDLKKGKGVIFISIQMVQQRLIVSVIDNGAGIEAAKLSAIHASLHVKAGDAHIGLRNISQRLHLIYGEKAVMQLHSKVLHWTKATIEIGME</sequence>
<dbReference type="EMBL" id="JAGGLB010000005">
    <property type="protein sequence ID" value="MBP1990659.1"/>
    <property type="molecule type" value="Genomic_DNA"/>
</dbReference>
<evidence type="ECO:0000256" key="6">
    <source>
        <dbReference type="SAM" id="Phobius"/>
    </source>
</evidence>
<evidence type="ECO:0000256" key="2">
    <source>
        <dbReference type="ARBA" id="ARBA00022475"/>
    </source>
</evidence>
<gene>
    <name evidence="8" type="ORF">J2Z66_002265</name>
</gene>
<keyword evidence="8" id="KW-0418">Kinase</keyword>
<dbReference type="GO" id="GO:0016301">
    <property type="term" value="F:kinase activity"/>
    <property type="evidence" value="ECO:0007669"/>
    <property type="project" value="UniProtKB-KW"/>
</dbReference>
<dbReference type="Gene3D" id="6.10.340.10">
    <property type="match status" value="1"/>
</dbReference>
<keyword evidence="2" id="KW-1003">Cell membrane</keyword>
<dbReference type="SUPFAM" id="SSF55874">
    <property type="entry name" value="ATPase domain of HSP90 chaperone/DNA topoisomerase II/histidine kinase"/>
    <property type="match status" value="1"/>
</dbReference>
<keyword evidence="9" id="KW-1185">Reference proteome</keyword>
<evidence type="ECO:0000313" key="9">
    <source>
        <dbReference type="Proteomes" id="UP001519287"/>
    </source>
</evidence>
<dbReference type="Gene3D" id="3.30.565.10">
    <property type="entry name" value="Histidine kinase-like ATPase, C-terminal domain"/>
    <property type="match status" value="1"/>
</dbReference>
<keyword evidence="6" id="KW-0812">Transmembrane</keyword>
<keyword evidence="6" id="KW-1133">Transmembrane helix</keyword>
<evidence type="ECO:0000256" key="3">
    <source>
        <dbReference type="ARBA" id="ARBA00022553"/>
    </source>
</evidence>
<name>A0ABS4IVU3_9BACL</name>
<keyword evidence="4" id="KW-0808">Transferase</keyword>
<dbReference type="PANTHER" id="PTHR34220:SF7">
    <property type="entry name" value="SENSOR HISTIDINE KINASE YPDA"/>
    <property type="match status" value="1"/>
</dbReference>
<dbReference type="Proteomes" id="UP001519287">
    <property type="component" value="Unassembled WGS sequence"/>
</dbReference>
<dbReference type="InterPro" id="IPR003660">
    <property type="entry name" value="HAMP_dom"/>
</dbReference>
<organism evidence="8 9">
    <name type="scientific">Paenibacillus eucommiae</name>
    <dbReference type="NCBI Taxonomy" id="1355755"/>
    <lineage>
        <taxon>Bacteria</taxon>
        <taxon>Bacillati</taxon>
        <taxon>Bacillota</taxon>
        <taxon>Bacilli</taxon>
        <taxon>Bacillales</taxon>
        <taxon>Paenibacillaceae</taxon>
        <taxon>Paenibacillus</taxon>
    </lineage>
</organism>
<dbReference type="PROSITE" id="PS50885">
    <property type="entry name" value="HAMP"/>
    <property type="match status" value="1"/>
</dbReference>
<dbReference type="PANTHER" id="PTHR34220">
    <property type="entry name" value="SENSOR HISTIDINE KINASE YPDA"/>
    <property type="match status" value="1"/>
</dbReference>
<reference evidence="8 9" key="1">
    <citation type="submission" date="2021-03" db="EMBL/GenBank/DDBJ databases">
        <title>Genomic Encyclopedia of Type Strains, Phase IV (KMG-IV): sequencing the most valuable type-strain genomes for metagenomic binning, comparative biology and taxonomic classification.</title>
        <authorList>
            <person name="Goeker M."/>
        </authorList>
    </citation>
    <scope>NUCLEOTIDE SEQUENCE [LARGE SCALE GENOMIC DNA]</scope>
    <source>
        <strain evidence="8 9">DSM 26048</strain>
    </source>
</reference>
<keyword evidence="3" id="KW-0597">Phosphoprotein</keyword>
<dbReference type="RefSeq" id="WP_209971406.1">
    <property type="nucleotide sequence ID" value="NZ_JAGGLB010000005.1"/>
</dbReference>
<keyword evidence="5 6" id="KW-0472">Membrane</keyword>
<feature type="transmembrane region" description="Helical" evidence="6">
    <location>
        <begin position="597"/>
        <end position="617"/>
    </location>
</feature>
<dbReference type="InterPro" id="IPR050640">
    <property type="entry name" value="Bact_2-comp_sensor_kinase"/>
</dbReference>
<evidence type="ECO:0000256" key="1">
    <source>
        <dbReference type="ARBA" id="ARBA00004651"/>
    </source>
</evidence>